<keyword evidence="1" id="KW-1133">Transmembrane helix</keyword>
<evidence type="ECO:0000313" key="4">
    <source>
        <dbReference type="Proteomes" id="UP000593574"/>
    </source>
</evidence>
<evidence type="ECO:0000256" key="1">
    <source>
        <dbReference type="SAM" id="Phobius"/>
    </source>
</evidence>
<dbReference type="EMBL" id="JABEZV010000008">
    <property type="protein sequence ID" value="MBA0718541.1"/>
    <property type="molecule type" value="Genomic_DNA"/>
</dbReference>
<feature type="non-terminal residue" evidence="3">
    <location>
        <position position="1"/>
    </location>
</feature>
<reference evidence="3 4" key="1">
    <citation type="journal article" date="2019" name="Genome Biol. Evol.">
        <title>Insights into the evolution of the New World diploid cottons (Gossypium, subgenus Houzingenia) based on genome sequencing.</title>
        <authorList>
            <person name="Grover C.E."/>
            <person name="Arick M.A. 2nd"/>
            <person name="Thrash A."/>
            <person name="Conover J.L."/>
            <person name="Sanders W.S."/>
            <person name="Peterson D.G."/>
            <person name="Frelichowski J.E."/>
            <person name="Scheffler J.A."/>
            <person name="Scheffler B.E."/>
            <person name="Wendel J.F."/>
        </authorList>
    </citation>
    <scope>NUCLEOTIDE SEQUENCE [LARGE SCALE GENOMIC DNA]</scope>
    <source>
        <strain evidence="3">4</strain>
        <tissue evidence="3">Leaf</tissue>
    </source>
</reference>
<feature type="domain" description="DUF4220" evidence="2">
    <location>
        <begin position="188"/>
        <end position="274"/>
    </location>
</feature>
<keyword evidence="4" id="KW-1185">Reference proteome</keyword>
<sequence length="302" mass="35084">FALEDNELWLRHFLGLGFQAGAIFYVFIQSLPNKRVPALLMFVVSMIKYGEWTCVLYKASLDKFRDFMLKEPDSGLNYSKLKELRNKSEFANTLKITKRISSARGEWALTHACEEPECGKLLRYLIAGPYNESILYWHIVTDLCYHPDDKKDQKNTNQHDGCFPQEVKGDRSKLVYLWTGVSLQEVKGDRSAAMLFNAYMLAKKLNKSIPNKNLWVPTLLMFVVGMIKYGERTCVLYKASLDKFRDFMLKESNPGPNYAKLMEECDFKKKNKISTQISSTVESINKPKLLIFHLRWTAQRTW</sequence>
<proteinExistence type="predicted"/>
<comment type="caution">
    <text evidence="3">The sequence shown here is derived from an EMBL/GenBank/DDBJ whole genome shotgun (WGS) entry which is preliminary data.</text>
</comment>
<evidence type="ECO:0000259" key="2">
    <source>
        <dbReference type="Pfam" id="PF13968"/>
    </source>
</evidence>
<name>A0A7J9A393_9ROSI</name>
<feature type="domain" description="DUF4220" evidence="2">
    <location>
        <begin position="1"/>
        <end position="93"/>
    </location>
</feature>
<dbReference type="PANTHER" id="PTHR31325">
    <property type="entry name" value="OS01G0798800 PROTEIN-RELATED"/>
    <property type="match status" value="1"/>
</dbReference>
<accession>A0A7J9A393</accession>
<dbReference type="Proteomes" id="UP000593574">
    <property type="component" value="Unassembled WGS sequence"/>
</dbReference>
<keyword evidence="1" id="KW-0472">Membrane</keyword>
<keyword evidence="1" id="KW-0812">Transmembrane</keyword>
<feature type="transmembrane region" description="Helical" evidence="1">
    <location>
        <begin position="12"/>
        <end position="31"/>
    </location>
</feature>
<gene>
    <name evidence="3" type="ORF">Golax_006285</name>
</gene>
<feature type="non-terminal residue" evidence="3">
    <location>
        <position position="302"/>
    </location>
</feature>
<dbReference type="InterPro" id="IPR025315">
    <property type="entry name" value="DUF4220"/>
</dbReference>
<evidence type="ECO:0000313" key="3">
    <source>
        <dbReference type="EMBL" id="MBA0718541.1"/>
    </source>
</evidence>
<dbReference type="Pfam" id="PF13968">
    <property type="entry name" value="DUF4220"/>
    <property type="match status" value="2"/>
</dbReference>
<protein>
    <recommendedName>
        <fullName evidence="2">DUF4220 domain-containing protein</fullName>
    </recommendedName>
</protein>
<organism evidence="3 4">
    <name type="scientific">Gossypium laxum</name>
    <dbReference type="NCBI Taxonomy" id="34288"/>
    <lineage>
        <taxon>Eukaryota</taxon>
        <taxon>Viridiplantae</taxon>
        <taxon>Streptophyta</taxon>
        <taxon>Embryophyta</taxon>
        <taxon>Tracheophyta</taxon>
        <taxon>Spermatophyta</taxon>
        <taxon>Magnoliopsida</taxon>
        <taxon>eudicotyledons</taxon>
        <taxon>Gunneridae</taxon>
        <taxon>Pentapetalae</taxon>
        <taxon>rosids</taxon>
        <taxon>malvids</taxon>
        <taxon>Malvales</taxon>
        <taxon>Malvaceae</taxon>
        <taxon>Malvoideae</taxon>
        <taxon>Gossypium</taxon>
    </lineage>
</organism>
<dbReference type="AlphaFoldDB" id="A0A7J9A393"/>